<feature type="domain" description="Fibronectin type-III" evidence="6">
    <location>
        <begin position="601"/>
        <end position="692"/>
    </location>
</feature>
<feature type="compositionally biased region" description="Polar residues" evidence="3">
    <location>
        <begin position="574"/>
        <end position="587"/>
    </location>
</feature>
<dbReference type="CDD" id="cd00096">
    <property type="entry name" value="Ig"/>
    <property type="match status" value="1"/>
</dbReference>
<protein>
    <submittedName>
        <fullName evidence="7">Protein turtle like protein</fullName>
    </submittedName>
</protein>
<dbReference type="SUPFAM" id="SSF48726">
    <property type="entry name" value="Immunoglobulin"/>
    <property type="match status" value="5"/>
</dbReference>
<dbReference type="SMART" id="SM00408">
    <property type="entry name" value="IGc2"/>
    <property type="match status" value="4"/>
</dbReference>
<evidence type="ECO:0000313" key="8">
    <source>
        <dbReference type="Proteomes" id="UP000807504"/>
    </source>
</evidence>
<dbReference type="InterPro" id="IPR036116">
    <property type="entry name" value="FN3_sf"/>
</dbReference>
<evidence type="ECO:0000256" key="1">
    <source>
        <dbReference type="ARBA" id="ARBA00022737"/>
    </source>
</evidence>
<evidence type="ECO:0000256" key="4">
    <source>
        <dbReference type="SAM" id="SignalP"/>
    </source>
</evidence>
<evidence type="ECO:0000256" key="3">
    <source>
        <dbReference type="SAM" id="MobiDB-lite"/>
    </source>
</evidence>
<feature type="domain" description="Ig-like" evidence="5">
    <location>
        <begin position="24"/>
        <end position="114"/>
    </location>
</feature>
<dbReference type="Pfam" id="PF13927">
    <property type="entry name" value="Ig_3"/>
    <property type="match status" value="4"/>
</dbReference>
<feature type="compositionally biased region" description="Pro residues" evidence="3">
    <location>
        <begin position="591"/>
        <end position="603"/>
    </location>
</feature>
<dbReference type="PROSITE" id="PS50853">
    <property type="entry name" value="FN3"/>
    <property type="match status" value="2"/>
</dbReference>
<evidence type="ECO:0000259" key="6">
    <source>
        <dbReference type="PROSITE" id="PS50853"/>
    </source>
</evidence>
<dbReference type="PANTHER" id="PTHR44170:SF56">
    <property type="entry name" value="FIBRONECTIN TYPE-III DOMAIN-CONTAINING PROTEIN"/>
    <property type="match status" value="1"/>
</dbReference>
<dbReference type="InterPro" id="IPR013106">
    <property type="entry name" value="Ig_V-set"/>
</dbReference>
<feature type="domain" description="Ig-like" evidence="5">
    <location>
        <begin position="273"/>
        <end position="364"/>
    </location>
</feature>
<feature type="domain" description="Fibronectin type-III" evidence="6">
    <location>
        <begin position="459"/>
        <end position="555"/>
    </location>
</feature>
<dbReference type="InterPro" id="IPR003961">
    <property type="entry name" value="FN3_dom"/>
</dbReference>
<keyword evidence="2" id="KW-1015">Disulfide bond</keyword>
<dbReference type="Pfam" id="PF00041">
    <property type="entry name" value="fn3"/>
    <property type="match status" value="2"/>
</dbReference>
<name>A0A8T0G2Z7_ARGBR</name>
<feature type="domain" description="Ig-like" evidence="5">
    <location>
        <begin position="368"/>
        <end position="449"/>
    </location>
</feature>
<dbReference type="InterPro" id="IPR003598">
    <property type="entry name" value="Ig_sub2"/>
</dbReference>
<feature type="chain" id="PRO_5035943226" evidence="4">
    <location>
        <begin position="22"/>
        <end position="719"/>
    </location>
</feature>
<dbReference type="SUPFAM" id="SSF49265">
    <property type="entry name" value="Fibronectin type III"/>
    <property type="match status" value="2"/>
</dbReference>
<dbReference type="InterPro" id="IPR013783">
    <property type="entry name" value="Ig-like_fold"/>
</dbReference>
<keyword evidence="8" id="KW-1185">Reference proteome</keyword>
<dbReference type="PROSITE" id="PS50835">
    <property type="entry name" value="IG_LIKE"/>
    <property type="match status" value="5"/>
</dbReference>
<dbReference type="SMART" id="SM00409">
    <property type="entry name" value="IG"/>
    <property type="match status" value="4"/>
</dbReference>
<comment type="caution">
    <text evidence="7">The sequence shown here is derived from an EMBL/GenBank/DDBJ whole genome shotgun (WGS) entry which is preliminary data.</text>
</comment>
<feature type="region of interest" description="Disordered" evidence="3">
    <location>
        <begin position="553"/>
        <end position="606"/>
    </location>
</feature>
<reference evidence="7" key="2">
    <citation type="submission" date="2020-06" db="EMBL/GenBank/DDBJ databases">
        <authorList>
            <person name="Sheffer M."/>
        </authorList>
    </citation>
    <scope>NUCLEOTIDE SEQUENCE</scope>
</reference>
<dbReference type="CDD" id="cd00063">
    <property type="entry name" value="FN3"/>
    <property type="match status" value="2"/>
</dbReference>
<dbReference type="InterPro" id="IPR007110">
    <property type="entry name" value="Ig-like_dom"/>
</dbReference>
<evidence type="ECO:0000256" key="2">
    <source>
        <dbReference type="ARBA" id="ARBA00023157"/>
    </source>
</evidence>
<sequence length="719" mass="79814">MILKKTCQLLALFVCIRVTKGCTPKNDQNPRHFTATLGEDVILCCDFEYPEEKPVPYVIQWQKQGIKIPIYIWYDGYPPHAGDGYEGRVSLAEKASLNLTNVHESDQGWYECKVYFLNRPPDSPKNGTWVHLDVHAPPHFKMKPPDVVYVKVGESVSLPCEAEGTPPPNLIWYKVSPATIVTPPRNVTKLEGDRAEFICEAKALPSNVTHRWFHNGVEISQLSWLETRTSVRRDGTLFISPTSAEDSGKFTCEVTNGIGTPDTASAYLSVEYPARVTFSPTIQYLPLGLSGVIRCYVQASPPFQFITWTKESRQYDPNSIPGVVTLNNGSLLFQRVTHEDQGRYRCTPYNIHGTAGTSNIMDVLVREPPIYTLKPKEIYQKPVDSEIRLPCDGLGQPKPAITWRRADGSKLPRDRAMIRGGNLTIKGLKKEDHGRYECVLENEIATLVTSTLLLVERTTPHAPTNVTVNTSTVAATLTWLPAYDGGHEQTYVIWYRLADQGDSDWRTIRVYPDGATTFTVYNLQADTEYDFQVLSRNKLGDGMFSPIIRAKTKSSDYSTGGSSSSISSPEPVGNNFTSPGENTSGNSVPVPAEPPTPPKPAPGPVRNVTVTKTLLGVRITWNPPADTVPVSHYMIDYKNDPQWQHWGPIKNVTHFEAKLLQGGKYVFRIIAYSNEGVAGTPSNEVKLEIHAYMMVTCPIADARNGGHSHGGSPVPLKNN</sequence>
<keyword evidence="4" id="KW-0732">Signal</keyword>
<dbReference type="SMART" id="SM00060">
    <property type="entry name" value="FN3"/>
    <property type="match status" value="2"/>
</dbReference>
<dbReference type="AlphaFoldDB" id="A0A8T0G2Z7"/>
<feature type="domain" description="Ig-like" evidence="5">
    <location>
        <begin position="177"/>
        <end position="269"/>
    </location>
</feature>
<dbReference type="Proteomes" id="UP000807504">
    <property type="component" value="Unassembled WGS sequence"/>
</dbReference>
<evidence type="ECO:0000259" key="5">
    <source>
        <dbReference type="PROSITE" id="PS50835"/>
    </source>
</evidence>
<dbReference type="Gene3D" id="2.60.40.10">
    <property type="entry name" value="Immunoglobulins"/>
    <property type="match status" value="7"/>
</dbReference>
<dbReference type="InterPro" id="IPR036179">
    <property type="entry name" value="Ig-like_dom_sf"/>
</dbReference>
<dbReference type="InterPro" id="IPR003599">
    <property type="entry name" value="Ig_sub"/>
</dbReference>
<feature type="domain" description="Ig-like" evidence="5">
    <location>
        <begin position="138"/>
        <end position="174"/>
    </location>
</feature>
<proteinExistence type="predicted"/>
<reference evidence="7" key="1">
    <citation type="journal article" date="2020" name="bioRxiv">
        <title>Chromosome-level reference genome of the European wasp spider Argiope bruennichi: a resource for studies on range expansion and evolutionary adaptation.</title>
        <authorList>
            <person name="Sheffer M.M."/>
            <person name="Hoppe A."/>
            <person name="Krehenwinkel H."/>
            <person name="Uhl G."/>
            <person name="Kuss A.W."/>
            <person name="Jensen L."/>
            <person name="Jensen C."/>
            <person name="Gillespie R.G."/>
            <person name="Hoff K.J."/>
            <person name="Prost S."/>
        </authorList>
    </citation>
    <scope>NUCLEOTIDE SEQUENCE</scope>
</reference>
<dbReference type="Pfam" id="PF07686">
    <property type="entry name" value="V-set"/>
    <property type="match status" value="1"/>
</dbReference>
<dbReference type="SMART" id="SM00406">
    <property type="entry name" value="IGv"/>
    <property type="match status" value="3"/>
</dbReference>
<feature type="compositionally biased region" description="Low complexity" evidence="3">
    <location>
        <begin position="555"/>
        <end position="568"/>
    </location>
</feature>
<dbReference type="GO" id="GO:0098609">
    <property type="term" value="P:cell-cell adhesion"/>
    <property type="evidence" value="ECO:0007669"/>
    <property type="project" value="TreeGrafter"/>
</dbReference>
<evidence type="ECO:0000313" key="7">
    <source>
        <dbReference type="EMBL" id="KAF8796219.1"/>
    </source>
</evidence>
<gene>
    <name evidence="7" type="ORF">HNY73_000628</name>
</gene>
<organism evidence="7 8">
    <name type="scientific">Argiope bruennichi</name>
    <name type="common">Wasp spider</name>
    <name type="synonym">Aranea bruennichi</name>
    <dbReference type="NCBI Taxonomy" id="94029"/>
    <lineage>
        <taxon>Eukaryota</taxon>
        <taxon>Metazoa</taxon>
        <taxon>Ecdysozoa</taxon>
        <taxon>Arthropoda</taxon>
        <taxon>Chelicerata</taxon>
        <taxon>Arachnida</taxon>
        <taxon>Araneae</taxon>
        <taxon>Araneomorphae</taxon>
        <taxon>Entelegynae</taxon>
        <taxon>Araneoidea</taxon>
        <taxon>Araneidae</taxon>
        <taxon>Argiope</taxon>
    </lineage>
</organism>
<feature type="signal peptide" evidence="4">
    <location>
        <begin position="1"/>
        <end position="21"/>
    </location>
</feature>
<keyword evidence="1" id="KW-0677">Repeat</keyword>
<accession>A0A8T0G2Z7</accession>
<dbReference type="EMBL" id="JABXBU010000001">
    <property type="protein sequence ID" value="KAF8796219.1"/>
    <property type="molecule type" value="Genomic_DNA"/>
</dbReference>
<dbReference type="PANTHER" id="PTHR44170">
    <property type="entry name" value="PROTEIN SIDEKICK"/>
    <property type="match status" value="1"/>
</dbReference>